<dbReference type="Proteomes" id="UP000199629">
    <property type="component" value="Unassembled WGS sequence"/>
</dbReference>
<evidence type="ECO:0000259" key="1">
    <source>
        <dbReference type="PROSITE" id="PS51352"/>
    </source>
</evidence>
<keyword evidence="3" id="KW-1185">Reference proteome</keyword>
<dbReference type="Pfam" id="PF08534">
    <property type="entry name" value="Redoxin"/>
    <property type="match status" value="1"/>
</dbReference>
<accession>A0A1C4WCP5</accession>
<dbReference type="PROSITE" id="PS51352">
    <property type="entry name" value="THIOREDOXIN_2"/>
    <property type="match status" value="1"/>
</dbReference>
<proteinExistence type="predicted"/>
<dbReference type="SUPFAM" id="SSF52833">
    <property type="entry name" value="Thioredoxin-like"/>
    <property type="match status" value="1"/>
</dbReference>
<organism evidence="2 3">
    <name type="scientific">Micromonospora chaiyaphumensis</name>
    <dbReference type="NCBI Taxonomy" id="307119"/>
    <lineage>
        <taxon>Bacteria</taxon>
        <taxon>Bacillati</taxon>
        <taxon>Actinomycetota</taxon>
        <taxon>Actinomycetes</taxon>
        <taxon>Micromonosporales</taxon>
        <taxon>Micromonosporaceae</taxon>
        <taxon>Micromonospora</taxon>
    </lineage>
</organism>
<dbReference type="InterPro" id="IPR036249">
    <property type="entry name" value="Thioredoxin-like_sf"/>
</dbReference>
<gene>
    <name evidence="2" type="ORF">GA0070214_103445</name>
</gene>
<feature type="domain" description="Thioredoxin" evidence="1">
    <location>
        <begin position="40"/>
        <end position="178"/>
    </location>
</feature>
<dbReference type="GO" id="GO:0016491">
    <property type="term" value="F:oxidoreductase activity"/>
    <property type="evidence" value="ECO:0007669"/>
    <property type="project" value="InterPro"/>
</dbReference>
<protein>
    <submittedName>
        <fullName evidence="2">Cytochrome c biogenesis protein CcmG, thiol:disulfide interchange protein DsbE</fullName>
    </submittedName>
</protein>
<name>A0A1C4WCP5_9ACTN</name>
<sequence>MHTGLLAAVVILAAACALNLALVLRLSKIVREQPAAAPTVDPGLPAVGFELPSFAGLTSRGLPLSSADLATGTVVLAFLSTTCGPCRESLPRFGTFAAELREAGGRAVAVVSGPAESGAADMVGALSASCDTIETAGYEDPRFTAFGVSAYPTFLQFTDGRLTVATHSVSALPVPVAA</sequence>
<evidence type="ECO:0000313" key="2">
    <source>
        <dbReference type="EMBL" id="SCE94017.1"/>
    </source>
</evidence>
<reference evidence="3" key="1">
    <citation type="submission" date="2016-06" db="EMBL/GenBank/DDBJ databases">
        <authorList>
            <person name="Varghese N."/>
            <person name="Submissions Spin"/>
        </authorList>
    </citation>
    <scope>NUCLEOTIDE SEQUENCE [LARGE SCALE GENOMIC DNA]</scope>
    <source>
        <strain evidence="3">DSM 45246</strain>
    </source>
</reference>
<dbReference type="RefSeq" id="WP_167364252.1">
    <property type="nucleotide sequence ID" value="NZ_FMCS01000003.1"/>
</dbReference>
<dbReference type="EMBL" id="FMCS01000003">
    <property type="protein sequence ID" value="SCE94017.1"/>
    <property type="molecule type" value="Genomic_DNA"/>
</dbReference>
<dbReference type="Gene3D" id="3.40.30.10">
    <property type="entry name" value="Glutaredoxin"/>
    <property type="match status" value="1"/>
</dbReference>
<evidence type="ECO:0000313" key="3">
    <source>
        <dbReference type="Proteomes" id="UP000199629"/>
    </source>
</evidence>
<dbReference type="AlphaFoldDB" id="A0A1C4WCP5"/>
<dbReference type="InterPro" id="IPR013740">
    <property type="entry name" value="Redoxin"/>
</dbReference>
<dbReference type="InterPro" id="IPR013766">
    <property type="entry name" value="Thioredoxin_domain"/>
</dbReference>